<protein>
    <submittedName>
        <fullName evidence="2">NERD domain-containing protein</fullName>
    </submittedName>
</protein>
<proteinExistence type="predicted"/>
<dbReference type="OrthoDB" id="2164794at2"/>
<keyword evidence="3" id="KW-1185">Reference proteome</keyword>
<evidence type="ECO:0000313" key="3">
    <source>
        <dbReference type="Proteomes" id="UP000276770"/>
    </source>
</evidence>
<evidence type="ECO:0000259" key="1">
    <source>
        <dbReference type="PROSITE" id="PS50965"/>
    </source>
</evidence>
<evidence type="ECO:0000313" key="2">
    <source>
        <dbReference type="EMBL" id="RLQ98096.1"/>
    </source>
</evidence>
<organism evidence="2 3">
    <name type="scientific">Falsibacillus albus</name>
    <dbReference type="NCBI Taxonomy" id="2478915"/>
    <lineage>
        <taxon>Bacteria</taxon>
        <taxon>Bacillati</taxon>
        <taxon>Bacillota</taxon>
        <taxon>Bacilli</taxon>
        <taxon>Bacillales</taxon>
        <taxon>Bacillaceae</taxon>
        <taxon>Falsibacillus</taxon>
    </lineage>
</organism>
<dbReference type="RefSeq" id="WP_121678786.1">
    <property type="nucleotide sequence ID" value="NZ_RCVZ01000001.1"/>
</dbReference>
<sequence>MEIKKRTEPAELVLHRILAARVKMPEREMIYYLNLEKGYEGEIAFDQWFTPYSQRLLILNDLLLETNHTIFQIDSMALSQNVLFNFEIKNYEGDYYLESDRWYTAANAEIKNPLLQLRKNEYLLRKLLQELGIKTHIESYLIFINPEFHLYNAPQSLPIVFPAQLNRFGEKIQRKAADVNKQQIELAERIASQHIVDSPYSRLPKFHYDDLQKGILCENCRSDNNYLVENMIVCKKCSLKENSNEAILRSIFEYRMLFPKKAITTNAIHEWCGGITSKKIIRKVLRKHFLLIGHARKAQYISRKNIVEN</sequence>
<dbReference type="AlphaFoldDB" id="A0A3L7K4T3"/>
<reference evidence="2 3" key="1">
    <citation type="submission" date="2018-10" db="EMBL/GenBank/DDBJ databases">
        <title>Falsibacillus sp. genome draft.</title>
        <authorList>
            <person name="Shi S."/>
        </authorList>
    </citation>
    <scope>NUCLEOTIDE SEQUENCE [LARGE SCALE GENOMIC DNA]</scope>
    <source>
        <strain evidence="2 3">GY 10110</strain>
    </source>
</reference>
<accession>A0A3L7K4T3</accession>
<dbReference type="PROSITE" id="PS50965">
    <property type="entry name" value="NERD"/>
    <property type="match status" value="1"/>
</dbReference>
<dbReference type="Proteomes" id="UP000276770">
    <property type="component" value="Unassembled WGS sequence"/>
</dbReference>
<dbReference type="EMBL" id="RCVZ01000001">
    <property type="protein sequence ID" value="RLQ98096.1"/>
    <property type="molecule type" value="Genomic_DNA"/>
</dbReference>
<name>A0A3L7K4T3_9BACI</name>
<dbReference type="InterPro" id="IPR011528">
    <property type="entry name" value="NERD"/>
</dbReference>
<dbReference type="Pfam" id="PF08378">
    <property type="entry name" value="NERD"/>
    <property type="match status" value="1"/>
</dbReference>
<comment type="caution">
    <text evidence="2">The sequence shown here is derived from an EMBL/GenBank/DDBJ whole genome shotgun (WGS) entry which is preliminary data.</text>
</comment>
<feature type="domain" description="NERD" evidence="1">
    <location>
        <begin position="37"/>
        <end position="147"/>
    </location>
</feature>
<gene>
    <name evidence="2" type="ORF">D9X91_01530</name>
</gene>